<feature type="domain" description="DZANK-type" evidence="2">
    <location>
        <begin position="4"/>
        <end position="53"/>
    </location>
</feature>
<dbReference type="PANTHER" id="PTHR34980:SF3">
    <property type="entry name" value="BLR8105 PROTEIN"/>
    <property type="match status" value="1"/>
</dbReference>
<dbReference type="AlphaFoldDB" id="A0A239TB76"/>
<dbReference type="Pfam" id="PF12773">
    <property type="entry name" value="DZR"/>
    <property type="match status" value="1"/>
</dbReference>
<gene>
    <name evidence="3" type="primary">yhaH_1</name>
    <name evidence="3" type="ORF">SAMEA4364220_00168</name>
</gene>
<keyword evidence="1" id="KW-1133">Transmembrane helix</keyword>
<keyword evidence="4" id="KW-1185">Reference proteome</keyword>
<dbReference type="GO" id="GO:0005886">
    <property type="term" value="C:plasma membrane"/>
    <property type="evidence" value="ECO:0007669"/>
    <property type="project" value="TreeGrafter"/>
</dbReference>
<dbReference type="InterPro" id="IPR008523">
    <property type="entry name" value="DUF805"/>
</dbReference>
<evidence type="ECO:0000256" key="1">
    <source>
        <dbReference type="SAM" id="Phobius"/>
    </source>
</evidence>
<dbReference type="GeneID" id="78506211"/>
<dbReference type="Proteomes" id="UP000215383">
    <property type="component" value="Chromosome 1"/>
</dbReference>
<dbReference type="Pfam" id="PF05656">
    <property type="entry name" value="DUF805"/>
    <property type="match status" value="1"/>
</dbReference>
<sequence>MKKCSQCNQNFSDDVAFCPKCGRKLDEIVEEKRFCSKCGQQIDINTKFCPKCGAPNEMATKQNGLDSAMKIINNEILKNKNDIEKNDVVQMIREKYLSFSGRLNRKAYIIRGLIVYVIMMILLAIVDVLFEDEISFDEFGMLTTSPGTAELFFTFIICVIGIVIMVSLGVRRLHDLNRTGWMILLNCVPIANLALSVYMVFFKGTEGGNEYGPDPLQMK</sequence>
<evidence type="ECO:0000259" key="2">
    <source>
        <dbReference type="Pfam" id="PF12773"/>
    </source>
</evidence>
<organism evidence="3 4">
    <name type="scientific">Megamonas hypermegale</name>
    <dbReference type="NCBI Taxonomy" id="158847"/>
    <lineage>
        <taxon>Bacteria</taxon>
        <taxon>Bacillati</taxon>
        <taxon>Bacillota</taxon>
        <taxon>Negativicutes</taxon>
        <taxon>Selenomonadales</taxon>
        <taxon>Selenomonadaceae</taxon>
        <taxon>Megamonas</taxon>
    </lineage>
</organism>
<evidence type="ECO:0000313" key="3">
    <source>
        <dbReference type="EMBL" id="SNU94214.1"/>
    </source>
</evidence>
<feature type="transmembrane region" description="Helical" evidence="1">
    <location>
        <begin position="182"/>
        <end position="201"/>
    </location>
</feature>
<keyword evidence="1" id="KW-0812">Transmembrane</keyword>
<keyword evidence="1" id="KW-0472">Membrane</keyword>
<feature type="transmembrane region" description="Helical" evidence="1">
    <location>
        <begin position="108"/>
        <end position="130"/>
    </location>
</feature>
<name>A0A239TB76_9FIRM</name>
<dbReference type="eggNOG" id="COG3152">
    <property type="taxonomic scope" value="Bacteria"/>
</dbReference>
<dbReference type="InterPro" id="IPR025874">
    <property type="entry name" value="DZR"/>
</dbReference>
<dbReference type="RefSeq" id="WP_162141196.1">
    <property type="nucleotide sequence ID" value="NZ_LT906446.1"/>
</dbReference>
<dbReference type="EMBL" id="LT906446">
    <property type="protein sequence ID" value="SNU94214.1"/>
    <property type="molecule type" value="Genomic_DNA"/>
</dbReference>
<protein>
    <submittedName>
        <fullName evidence="3">Inner membrane protein yhaH</fullName>
    </submittedName>
</protein>
<feature type="transmembrane region" description="Helical" evidence="1">
    <location>
        <begin position="150"/>
        <end position="170"/>
    </location>
</feature>
<accession>A0A239TB76</accession>
<dbReference type="PANTHER" id="PTHR34980">
    <property type="entry name" value="INNER MEMBRANE PROTEIN-RELATED-RELATED"/>
    <property type="match status" value="1"/>
</dbReference>
<reference evidence="3 4" key="1">
    <citation type="submission" date="2017-06" db="EMBL/GenBank/DDBJ databases">
        <authorList>
            <consortium name="Pathogen Informatics"/>
        </authorList>
    </citation>
    <scope>NUCLEOTIDE SEQUENCE [LARGE SCALE GENOMIC DNA]</scope>
    <source>
        <strain evidence="3 4">NCTC10570</strain>
    </source>
</reference>
<proteinExistence type="predicted"/>
<evidence type="ECO:0000313" key="4">
    <source>
        <dbReference type="Proteomes" id="UP000215383"/>
    </source>
</evidence>